<organism evidence="1 2">
    <name type="scientific">Flavonifractor plautii 1_3_50AFAA</name>
    <dbReference type="NCBI Taxonomy" id="742738"/>
    <lineage>
        <taxon>Bacteria</taxon>
        <taxon>Bacillati</taxon>
        <taxon>Bacillota</taxon>
        <taxon>Clostridia</taxon>
        <taxon>Eubacteriales</taxon>
        <taxon>Oscillospiraceae</taxon>
        <taxon>Flavonifractor</taxon>
    </lineage>
</organism>
<dbReference type="GO" id="GO:0009236">
    <property type="term" value="P:cobalamin biosynthetic process"/>
    <property type="evidence" value="ECO:0007669"/>
    <property type="project" value="UniProtKB-UniPathway"/>
</dbReference>
<dbReference type="Pfam" id="PF02283">
    <property type="entry name" value="CobU"/>
    <property type="match status" value="1"/>
</dbReference>
<proteinExistence type="predicted"/>
<comment type="caution">
    <text evidence="1">The sequence shown here is derived from an EMBL/GenBank/DDBJ whole genome shotgun (WGS) entry which is preliminary data.</text>
</comment>
<dbReference type="PATRIC" id="fig|742738.3.peg.2445"/>
<dbReference type="EMBL" id="ADLO01000072">
    <property type="protein sequence ID" value="KGF54956.1"/>
    <property type="molecule type" value="Genomic_DNA"/>
</dbReference>
<evidence type="ECO:0000313" key="2">
    <source>
        <dbReference type="Proteomes" id="UP000029585"/>
    </source>
</evidence>
<dbReference type="AlphaFoldDB" id="A0A096B7J4"/>
<accession>A0A096B7J4</accession>
<sequence>MILIIGGAGQGKLDYVLQKTGYGPAQVARTPEEARTRPVFAGLEDWPELDETALLEANPGVILICDEVGCGVVPVEPAQRTRREAVGRLCCRLAARAERVERIFCGLPMVLKGEGPWN</sequence>
<evidence type="ECO:0000313" key="1">
    <source>
        <dbReference type="EMBL" id="KGF54956.1"/>
    </source>
</evidence>
<dbReference type="GO" id="GO:0043752">
    <property type="term" value="F:adenosylcobinamide kinase activity"/>
    <property type="evidence" value="ECO:0007669"/>
    <property type="project" value="InterPro"/>
</dbReference>
<dbReference type="InterPro" id="IPR027417">
    <property type="entry name" value="P-loop_NTPase"/>
</dbReference>
<dbReference type="SUPFAM" id="SSF52540">
    <property type="entry name" value="P-loop containing nucleoside triphosphate hydrolases"/>
    <property type="match status" value="1"/>
</dbReference>
<dbReference type="InterPro" id="IPR003203">
    <property type="entry name" value="CobU/CobP"/>
</dbReference>
<dbReference type="GO" id="GO:0000166">
    <property type="term" value="F:nucleotide binding"/>
    <property type="evidence" value="ECO:0007669"/>
    <property type="project" value="InterPro"/>
</dbReference>
<keyword evidence="2" id="KW-1185">Reference proteome</keyword>
<dbReference type="Proteomes" id="UP000029585">
    <property type="component" value="Unassembled WGS sequence"/>
</dbReference>
<name>A0A096B7J4_FLAPL</name>
<dbReference type="Gene3D" id="3.40.50.300">
    <property type="entry name" value="P-loop containing nucleotide triphosphate hydrolases"/>
    <property type="match status" value="1"/>
</dbReference>
<dbReference type="eggNOG" id="COG2087">
    <property type="taxonomic scope" value="Bacteria"/>
</dbReference>
<dbReference type="HOGENOM" id="CLU_135056_0_0_9"/>
<gene>
    <name evidence="1" type="ORF">HMPREF9460_02378</name>
</gene>
<reference evidence="1 2" key="1">
    <citation type="submission" date="2011-08" db="EMBL/GenBank/DDBJ databases">
        <title>The Genome Sequence of Clostridium orbiscindens 1_3_50AFAA.</title>
        <authorList>
            <consortium name="The Broad Institute Genome Sequencing Platform"/>
            <person name="Earl A."/>
            <person name="Ward D."/>
            <person name="Feldgarden M."/>
            <person name="Gevers D."/>
            <person name="Daigneault M."/>
            <person name="Strauss J."/>
            <person name="Allen-Vercoe E."/>
            <person name="Young S.K."/>
            <person name="Zeng Q."/>
            <person name="Gargeya S."/>
            <person name="Fitzgerald M."/>
            <person name="Haas B."/>
            <person name="Abouelleil A."/>
            <person name="Alvarado L."/>
            <person name="Arachchi H.M."/>
            <person name="Berlin A."/>
            <person name="Brown A."/>
            <person name="Chapman S.B."/>
            <person name="Chen Z."/>
            <person name="Dunbar C."/>
            <person name="Freedman E."/>
            <person name="Gearin G."/>
            <person name="Gellesch M."/>
            <person name="Goldberg J."/>
            <person name="Griggs A."/>
            <person name="Gujja S."/>
            <person name="Heiman D."/>
            <person name="Howarth C."/>
            <person name="Larson L."/>
            <person name="Lui A."/>
            <person name="MacDonald P.J.P."/>
            <person name="Montmayeur A."/>
            <person name="Murphy C."/>
            <person name="Neiman D."/>
            <person name="Pearson M."/>
            <person name="Priest M."/>
            <person name="Roberts A."/>
            <person name="Saif S."/>
            <person name="Shea T."/>
            <person name="Shenoy N."/>
            <person name="Sisk P."/>
            <person name="Stolte C."/>
            <person name="Sykes S."/>
            <person name="Wortman J."/>
            <person name="Nusbaum C."/>
            <person name="Birren B."/>
        </authorList>
    </citation>
    <scope>NUCLEOTIDE SEQUENCE [LARGE SCALE GENOMIC DNA]</scope>
    <source>
        <strain evidence="1 2">1_3_50AFAA</strain>
    </source>
</reference>
<dbReference type="RefSeq" id="WP_044941387.1">
    <property type="nucleotide sequence ID" value="NZ_KN174163.1"/>
</dbReference>
<dbReference type="UniPathway" id="UPA00148">
    <property type="reaction ID" value="UER00236"/>
</dbReference>
<protein>
    <submittedName>
        <fullName evidence="1">Uncharacterized protein</fullName>
    </submittedName>
</protein>